<accession>A0A8H9G1G6</accession>
<reference evidence="1" key="2">
    <citation type="submission" date="2020-09" db="EMBL/GenBank/DDBJ databases">
        <authorList>
            <person name="Sun Q."/>
            <person name="Zhou Y."/>
        </authorList>
    </citation>
    <scope>NUCLEOTIDE SEQUENCE</scope>
    <source>
        <strain evidence="1">CGMCC 1.15966</strain>
    </source>
</reference>
<evidence type="ECO:0000313" key="2">
    <source>
        <dbReference type="Proteomes" id="UP000614460"/>
    </source>
</evidence>
<organism evidence="1 2">
    <name type="scientific">Sphingobacterium cellulitidis</name>
    <dbReference type="NCBI Taxonomy" id="1768011"/>
    <lineage>
        <taxon>Bacteria</taxon>
        <taxon>Pseudomonadati</taxon>
        <taxon>Bacteroidota</taxon>
        <taxon>Sphingobacteriia</taxon>
        <taxon>Sphingobacteriales</taxon>
        <taxon>Sphingobacteriaceae</taxon>
        <taxon>Sphingobacterium</taxon>
    </lineage>
</organism>
<comment type="caution">
    <text evidence="1">The sequence shown here is derived from an EMBL/GenBank/DDBJ whole genome shotgun (WGS) entry which is preliminary data.</text>
</comment>
<proteinExistence type="predicted"/>
<dbReference type="Proteomes" id="UP000614460">
    <property type="component" value="Unassembled WGS sequence"/>
</dbReference>
<gene>
    <name evidence="1" type="ORF">GCM10011516_27760</name>
</gene>
<dbReference type="AlphaFoldDB" id="A0A8H9G1G6"/>
<dbReference type="EMBL" id="BMKM01000008">
    <property type="protein sequence ID" value="GGE28509.1"/>
    <property type="molecule type" value="Genomic_DNA"/>
</dbReference>
<keyword evidence="2" id="KW-1185">Reference proteome</keyword>
<sequence>MKLFNYFYANKQNDLFMVYKKLLEKYSNLYLTKILENHIDFPSLITIHKRISIPVMDLSGECASAIVGA</sequence>
<evidence type="ECO:0000313" key="1">
    <source>
        <dbReference type="EMBL" id="GGE28509.1"/>
    </source>
</evidence>
<protein>
    <submittedName>
        <fullName evidence="1">Uncharacterized protein</fullName>
    </submittedName>
</protein>
<reference evidence="1" key="1">
    <citation type="journal article" date="2014" name="Int. J. Syst. Evol. Microbiol.">
        <title>Complete genome sequence of Corynebacterium casei LMG S-19264T (=DSM 44701T), isolated from a smear-ripened cheese.</title>
        <authorList>
            <consortium name="US DOE Joint Genome Institute (JGI-PGF)"/>
            <person name="Walter F."/>
            <person name="Albersmeier A."/>
            <person name="Kalinowski J."/>
            <person name="Ruckert C."/>
        </authorList>
    </citation>
    <scope>NUCLEOTIDE SEQUENCE</scope>
    <source>
        <strain evidence="1">CGMCC 1.15966</strain>
    </source>
</reference>
<name>A0A8H9G1G6_9SPHI</name>